<dbReference type="AlphaFoldDB" id="A0A1Y2HPK3"/>
<keyword evidence="2" id="KW-1133">Transmembrane helix</keyword>
<reference evidence="3 4" key="1">
    <citation type="submission" date="2016-07" db="EMBL/GenBank/DDBJ databases">
        <title>Pervasive Adenine N6-methylation of Active Genes in Fungi.</title>
        <authorList>
            <consortium name="DOE Joint Genome Institute"/>
            <person name="Mondo S.J."/>
            <person name="Dannebaum R.O."/>
            <person name="Kuo R.C."/>
            <person name="Labutti K."/>
            <person name="Haridas S."/>
            <person name="Kuo A."/>
            <person name="Salamov A."/>
            <person name="Ahrendt S.R."/>
            <person name="Lipzen A."/>
            <person name="Sullivan W."/>
            <person name="Andreopoulos W.B."/>
            <person name="Clum A."/>
            <person name="Lindquist E."/>
            <person name="Daum C."/>
            <person name="Ramamoorthy G.K."/>
            <person name="Gryganskyi A."/>
            <person name="Culley D."/>
            <person name="Magnuson J.K."/>
            <person name="James T.Y."/>
            <person name="O'Malley M.A."/>
            <person name="Stajich J.E."/>
            <person name="Spatafora J.W."/>
            <person name="Visel A."/>
            <person name="Grigoriev I.V."/>
        </authorList>
    </citation>
    <scope>NUCLEOTIDE SEQUENCE [LARGE SCALE GENOMIC DNA]</scope>
    <source>
        <strain evidence="3 4">PL171</strain>
    </source>
</reference>
<evidence type="ECO:0000256" key="1">
    <source>
        <dbReference type="SAM" id="MobiDB-lite"/>
    </source>
</evidence>
<evidence type="ECO:0000313" key="4">
    <source>
        <dbReference type="Proteomes" id="UP000193411"/>
    </source>
</evidence>
<evidence type="ECO:0000256" key="2">
    <source>
        <dbReference type="SAM" id="Phobius"/>
    </source>
</evidence>
<evidence type="ECO:0000313" key="3">
    <source>
        <dbReference type="EMBL" id="ORZ35884.1"/>
    </source>
</evidence>
<dbReference type="Proteomes" id="UP000193411">
    <property type="component" value="Unassembled WGS sequence"/>
</dbReference>
<comment type="caution">
    <text evidence="3">The sequence shown here is derived from an EMBL/GenBank/DDBJ whole genome shotgun (WGS) entry which is preliminary data.</text>
</comment>
<feature type="transmembrane region" description="Helical" evidence="2">
    <location>
        <begin position="21"/>
        <end position="41"/>
    </location>
</feature>
<accession>A0A1Y2HPK3</accession>
<keyword evidence="2" id="KW-0472">Membrane</keyword>
<feature type="region of interest" description="Disordered" evidence="1">
    <location>
        <begin position="74"/>
        <end position="97"/>
    </location>
</feature>
<name>A0A1Y2HPK3_9FUNG</name>
<dbReference type="EMBL" id="MCFL01000020">
    <property type="protein sequence ID" value="ORZ35884.1"/>
    <property type="molecule type" value="Genomic_DNA"/>
</dbReference>
<sequence>MSFLCCFPCLAWANHRSSESLLLLVLSFLSIASLSLCYFPLFCRSSRVNRLPVMILSLPKYSQPRLLGCRRPGKAGGIPKRTNTPPHSEFSIKFNKK</sequence>
<organism evidence="3 4">
    <name type="scientific">Catenaria anguillulae PL171</name>
    <dbReference type="NCBI Taxonomy" id="765915"/>
    <lineage>
        <taxon>Eukaryota</taxon>
        <taxon>Fungi</taxon>
        <taxon>Fungi incertae sedis</taxon>
        <taxon>Blastocladiomycota</taxon>
        <taxon>Blastocladiomycetes</taxon>
        <taxon>Blastocladiales</taxon>
        <taxon>Catenariaceae</taxon>
        <taxon>Catenaria</taxon>
    </lineage>
</organism>
<protein>
    <submittedName>
        <fullName evidence="3">Uncharacterized protein</fullName>
    </submittedName>
</protein>
<keyword evidence="4" id="KW-1185">Reference proteome</keyword>
<keyword evidence="2" id="KW-0812">Transmembrane</keyword>
<gene>
    <name evidence="3" type="ORF">BCR44DRAFT_171691</name>
</gene>
<proteinExistence type="predicted"/>